<evidence type="ECO:0000313" key="9">
    <source>
        <dbReference type="EMBL" id="KAA0166590.1"/>
    </source>
</evidence>
<keyword evidence="5 7" id="KW-0472">Membrane</keyword>
<evidence type="ECO:0000259" key="8">
    <source>
        <dbReference type="PROSITE" id="PS50850"/>
    </source>
</evidence>
<protein>
    <recommendedName>
        <fullName evidence="8">Major facilitator superfamily (MFS) profile domain-containing protein</fullName>
    </recommendedName>
</protein>
<evidence type="ECO:0000256" key="6">
    <source>
        <dbReference type="SAM" id="MobiDB-lite"/>
    </source>
</evidence>
<dbReference type="GO" id="GO:0016020">
    <property type="term" value="C:membrane"/>
    <property type="evidence" value="ECO:0007669"/>
    <property type="project" value="UniProtKB-SubCell"/>
</dbReference>
<feature type="region of interest" description="Disordered" evidence="6">
    <location>
        <begin position="591"/>
        <end position="613"/>
    </location>
</feature>
<dbReference type="InterPro" id="IPR029058">
    <property type="entry name" value="AB_hydrolase_fold"/>
</dbReference>
<dbReference type="GO" id="GO:0022857">
    <property type="term" value="F:transmembrane transporter activity"/>
    <property type="evidence" value="ECO:0007669"/>
    <property type="project" value="InterPro"/>
</dbReference>
<keyword evidence="3 7" id="KW-0812">Transmembrane</keyword>
<name>A0A5A8DRY3_CAFRO</name>
<accession>A0A5A8DRY3</accession>
<dbReference type="PROSITE" id="PS50850">
    <property type="entry name" value="MFS"/>
    <property type="match status" value="1"/>
</dbReference>
<dbReference type="PANTHER" id="PTHR23504">
    <property type="entry name" value="MAJOR FACILITATOR SUPERFAMILY DOMAIN-CONTAINING PROTEIN 10"/>
    <property type="match status" value="1"/>
</dbReference>
<evidence type="ECO:0000256" key="1">
    <source>
        <dbReference type="ARBA" id="ARBA00004141"/>
    </source>
</evidence>
<gene>
    <name evidence="9" type="ORF">FNF31_01368</name>
</gene>
<feature type="transmembrane region" description="Helical" evidence="7">
    <location>
        <begin position="327"/>
        <end position="344"/>
    </location>
</feature>
<organism evidence="9 10">
    <name type="scientific">Cafeteria roenbergensis</name>
    <name type="common">Marine flagellate</name>
    <dbReference type="NCBI Taxonomy" id="33653"/>
    <lineage>
        <taxon>Eukaryota</taxon>
        <taxon>Sar</taxon>
        <taxon>Stramenopiles</taxon>
        <taxon>Bigyra</taxon>
        <taxon>Opalozoa</taxon>
        <taxon>Bicosoecida</taxon>
        <taxon>Cafeteriaceae</taxon>
        <taxon>Cafeteria</taxon>
    </lineage>
</organism>
<reference evidence="9 10" key="1">
    <citation type="submission" date="2019-07" db="EMBL/GenBank/DDBJ databases">
        <title>Genomes of Cafeteria roenbergensis.</title>
        <authorList>
            <person name="Fischer M.G."/>
            <person name="Hackl T."/>
            <person name="Roman M."/>
        </authorList>
    </citation>
    <scope>NUCLEOTIDE SEQUENCE [LARGE SCALE GENOMIC DNA]</scope>
    <source>
        <strain evidence="9 10">Cflag</strain>
    </source>
</reference>
<feature type="transmembrane region" description="Helical" evidence="7">
    <location>
        <begin position="385"/>
        <end position="408"/>
    </location>
</feature>
<evidence type="ECO:0000256" key="5">
    <source>
        <dbReference type="ARBA" id="ARBA00023136"/>
    </source>
</evidence>
<comment type="caution">
    <text evidence="9">The sequence shown here is derived from an EMBL/GenBank/DDBJ whole genome shotgun (WGS) entry which is preliminary data.</text>
</comment>
<dbReference type="InterPro" id="IPR000073">
    <property type="entry name" value="AB_hydrolase_1"/>
</dbReference>
<feature type="region of interest" description="Disordered" evidence="6">
    <location>
        <begin position="1"/>
        <end position="31"/>
    </location>
</feature>
<comment type="subcellular location">
    <subcellularLocation>
        <location evidence="1">Membrane</location>
        <topology evidence="1">Multi-pass membrane protein</topology>
    </subcellularLocation>
</comment>
<proteinExistence type="predicted"/>
<dbReference type="PRINTS" id="PR01035">
    <property type="entry name" value="TCRTETA"/>
</dbReference>
<dbReference type="InterPro" id="IPR005829">
    <property type="entry name" value="Sugar_transporter_CS"/>
</dbReference>
<dbReference type="PROSITE" id="PS00216">
    <property type="entry name" value="SUGAR_TRANSPORT_1"/>
    <property type="match status" value="1"/>
</dbReference>
<feature type="transmembrane region" description="Helical" evidence="7">
    <location>
        <begin position="557"/>
        <end position="580"/>
    </location>
</feature>
<feature type="transmembrane region" description="Helical" evidence="7">
    <location>
        <begin position="260"/>
        <end position="285"/>
    </location>
</feature>
<feature type="transmembrane region" description="Helical" evidence="7">
    <location>
        <begin position="88"/>
        <end position="109"/>
    </location>
</feature>
<dbReference type="SUPFAM" id="SSF53474">
    <property type="entry name" value="alpha/beta-Hydrolases"/>
    <property type="match status" value="1"/>
</dbReference>
<dbReference type="Gene3D" id="1.20.1250.20">
    <property type="entry name" value="MFS general substrate transporter like domains"/>
    <property type="match status" value="1"/>
</dbReference>
<evidence type="ECO:0000256" key="3">
    <source>
        <dbReference type="ARBA" id="ARBA00022692"/>
    </source>
</evidence>
<dbReference type="SUPFAM" id="SSF103473">
    <property type="entry name" value="MFS general substrate transporter"/>
    <property type="match status" value="1"/>
</dbReference>
<evidence type="ECO:0000256" key="4">
    <source>
        <dbReference type="ARBA" id="ARBA00022989"/>
    </source>
</evidence>
<feature type="transmembrane region" description="Helical" evidence="7">
    <location>
        <begin position="150"/>
        <end position="170"/>
    </location>
</feature>
<dbReference type="InterPro" id="IPR020846">
    <property type="entry name" value="MFS_dom"/>
</dbReference>
<dbReference type="PANTHER" id="PTHR23504:SF1">
    <property type="entry name" value="GH21943P-RELATED"/>
    <property type="match status" value="1"/>
</dbReference>
<feature type="transmembrane region" description="Helical" evidence="7">
    <location>
        <begin position="121"/>
        <end position="144"/>
    </location>
</feature>
<evidence type="ECO:0000313" key="10">
    <source>
        <dbReference type="Proteomes" id="UP000325113"/>
    </source>
</evidence>
<dbReference type="Pfam" id="PF12697">
    <property type="entry name" value="Abhydrolase_6"/>
    <property type="match status" value="1"/>
</dbReference>
<dbReference type="InterPro" id="IPR011701">
    <property type="entry name" value="MFS"/>
</dbReference>
<dbReference type="Proteomes" id="UP000325113">
    <property type="component" value="Unassembled WGS sequence"/>
</dbReference>
<dbReference type="InterPro" id="IPR036259">
    <property type="entry name" value="MFS_trans_sf"/>
</dbReference>
<keyword evidence="2" id="KW-0813">Transport</keyword>
<feature type="transmembrane region" description="Helical" evidence="7">
    <location>
        <begin position="211"/>
        <end position="228"/>
    </location>
</feature>
<dbReference type="InterPro" id="IPR001958">
    <property type="entry name" value="Tet-R_TetA/multi-R_MdtG-like"/>
</dbReference>
<evidence type="ECO:0000256" key="7">
    <source>
        <dbReference type="SAM" id="Phobius"/>
    </source>
</evidence>
<feature type="transmembrane region" description="Helical" evidence="7">
    <location>
        <begin position="56"/>
        <end position="76"/>
    </location>
</feature>
<dbReference type="Gene3D" id="3.40.50.1820">
    <property type="entry name" value="alpha/beta hydrolase"/>
    <property type="match status" value="1"/>
</dbReference>
<dbReference type="EMBL" id="VLTM01000008">
    <property type="protein sequence ID" value="KAA0166590.1"/>
    <property type="molecule type" value="Genomic_DNA"/>
</dbReference>
<keyword evidence="4 7" id="KW-1133">Transmembrane helix</keyword>
<dbReference type="AlphaFoldDB" id="A0A5A8DRY3"/>
<feature type="transmembrane region" description="Helical" evidence="7">
    <location>
        <begin position="350"/>
        <end position="373"/>
    </location>
</feature>
<dbReference type="Pfam" id="PF07690">
    <property type="entry name" value="MFS_1"/>
    <property type="match status" value="1"/>
</dbReference>
<feature type="domain" description="Major facilitator superfamily (MFS) profile" evidence="8">
    <location>
        <begin position="53"/>
        <end position="452"/>
    </location>
</feature>
<evidence type="ECO:0000256" key="2">
    <source>
        <dbReference type="ARBA" id="ARBA00022448"/>
    </source>
</evidence>
<feature type="transmembrane region" description="Helical" evidence="7">
    <location>
        <begin position="182"/>
        <end position="205"/>
    </location>
</feature>
<feature type="transmembrane region" description="Helical" evidence="7">
    <location>
        <begin position="297"/>
        <end position="320"/>
    </location>
</feature>
<feature type="transmembrane region" description="Helical" evidence="7">
    <location>
        <begin position="428"/>
        <end position="448"/>
    </location>
</feature>
<sequence>MAVTDDDAKRRSKSLASQTDPHDGDASPADESARTVIAGPILCCGAWRTELPAYAWVLPVVLMEYLVLSLVASIVPALESKQFGGSEYVIVGVASGINGLLSVFGTPTIGRLSDALGRKPLMALTVVGSSLPMCILAATSNMWVYESIRAAAGLVTATFSVAFAVAADVTTPALRATAIGRVVATFGISLSIGPLVGAGLITLVGPLGPELLAVVLTVLNAAYVMLVLPETLPPAGKTQGVCKHVRSPVETMGPLLQHPALRLVGGVVFFVNVAEQGLVSLLISYLQRHLGFGSMDIGIFALALGMMMAGSQAFLLPILLKRFETRNVVVAVSAVNALHTMLYGLVREKWQVFCVLVLAVISFLGFPAIADIVSRMVPRERQGQFQGAVTGVRALTVGIGPALFGFILSETCPSSSEDGGDFDISCSTAFFIGAALVAGGAILAMWLPSHSDLPAIAKEILALTAAAEEDSEALGDSPAMDDYVAMEFVSETWTIVADDAPMVEDRTEPLGLAAADEEFLLEEQEAEALGDGVAGAGVKEEAPDEQPPEPSTLWDGLVRLAGIVGWVVVLGVMWLGSLFYNQENVLYHPEQPKGYRSPSDIPEEAGLSSPAARDPPLPFKTVFLATEDGARLHAWMVHAADPDLRKRVPTLVFLHGNAGNMAFRLPNVEVLHAACEGTVNIFMLEYRGYGDSTGRPSEDGLGLDIDAGLKYLRTCGDVDPDNVFVFGRSLGGAVAVRGAVGAEGKGIRGLILENTFTCVSDMVDVLMPHLKWVKKLVLRMHWPTRERLTTLGHLPALFISGGQDELIPAEQMRANFVSHAAPMKDKLFIRVTLGTHNDTWQRGGWRYYEQVFAFVKRTAVGEAADLVRVPTRQWWGAWSRRRELLLWRPASDAKPKPIAAE</sequence>